<name>A0AAD4XWA3_9MAGN</name>
<sequence>MAVMKKSSSNWAFSLKVLLISTGVLSMAIILKLSIPVVLEFMISEVPVFWSSLLSWLTPPYLYVIINGIIITIAASSRFHQNKNDGALEFKPLLVPVNNTIISAPVVSNFVGYDDTMMMMMNMKNSIEIRSEFEEGLISFGQNHQVTMKNQVVGYEQQHHGVPEKSLIGNGMFGFGYDHHHHHEVAVKNTNLIEFEDLEPKVYHEQKQTEENLVIPERKKMKNKVVLDDEFSHDEKENSFMISRSSWTPPINRTDSMENIQIDSEISKPPASSRFNHKKSIKSSPEGVKTLGVAKPKRHETLETTWKTITDGRSMPLTRHLKKSDTWEARHHQQDQLTPKLMKKSETFTERCNNNNQSSDSSPISSSGKLHRSHKKEPSLSQDDLNRRVEAFINKFNEDMRLQRQESLNQYNEMVRQR</sequence>
<proteinExistence type="predicted"/>
<dbReference type="EMBL" id="JAJJMB010001716">
    <property type="protein sequence ID" value="KAI3955970.1"/>
    <property type="molecule type" value="Genomic_DNA"/>
</dbReference>
<dbReference type="Pfam" id="PF05553">
    <property type="entry name" value="DUF761"/>
    <property type="match status" value="1"/>
</dbReference>
<feature type="compositionally biased region" description="Low complexity" evidence="1">
    <location>
        <begin position="353"/>
        <end position="367"/>
    </location>
</feature>
<evidence type="ECO:0000259" key="3">
    <source>
        <dbReference type="Pfam" id="PF14364"/>
    </source>
</evidence>
<keyword evidence="2" id="KW-1133">Transmembrane helix</keyword>
<accession>A0AAD4XWA3</accession>
<feature type="transmembrane region" description="Helical" evidence="2">
    <location>
        <begin position="12"/>
        <end position="33"/>
    </location>
</feature>
<dbReference type="Pfam" id="PF14364">
    <property type="entry name" value="DUF4408"/>
    <property type="match status" value="1"/>
</dbReference>
<comment type="caution">
    <text evidence="4">The sequence shown here is derived from an EMBL/GenBank/DDBJ whole genome shotgun (WGS) entry which is preliminary data.</text>
</comment>
<dbReference type="InterPro" id="IPR008480">
    <property type="entry name" value="DUF761_pln"/>
</dbReference>
<dbReference type="PANTHER" id="PTHR33098">
    <property type="entry name" value="COTTON FIBER (DUF761)"/>
    <property type="match status" value="1"/>
</dbReference>
<feature type="region of interest" description="Disordered" evidence="1">
    <location>
        <begin position="267"/>
        <end position="291"/>
    </location>
</feature>
<feature type="transmembrane region" description="Helical" evidence="2">
    <location>
        <begin position="53"/>
        <end position="75"/>
    </location>
</feature>
<evidence type="ECO:0000313" key="5">
    <source>
        <dbReference type="Proteomes" id="UP001202328"/>
    </source>
</evidence>
<reference evidence="4" key="1">
    <citation type="submission" date="2022-04" db="EMBL/GenBank/DDBJ databases">
        <title>A functionally conserved STORR gene fusion in Papaver species that diverged 16.8 million years ago.</title>
        <authorList>
            <person name="Catania T."/>
        </authorList>
    </citation>
    <scope>NUCLEOTIDE SEQUENCE</scope>
    <source>
        <strain evidence="4">S-188037</strain>
    </source>
</reference>
<feature type="region of interest" description="Disordered" evidence="1">
    <location>
        <begin position="351"/>
        <end position="386"/>
    </location>
</feature>
<evidence type="ECO:0000313" key="4">
    <source>
        <dbReference type="EMBL" id="KAI3955970.1"/>
    </source>
</evidence>
<gene>
    <name evidence="4" type="ORF">MKW98_006330</name>
</gene>
<evidence type="ECO:0000256" key="2">
    <source>
        <dbReference type="SAM" id="Phobius"/>
    </source>
</evidence>
<keyword evidence="5" id="KW-1185">Reference proteome</keyword>
<feature type="domain" description="DUF4408" evidence="3">
    <location>
        <begin position="47"/>
        <end position="79"/>
    </location>
</feature>
<dbReference type="Proteomes" id="UP001202328">
    <property type="component" value="Unassembled WGS sequence"/>
</dbReference>
<dbReference type="InterPro" id="IPR025520">
    <property type="entry name" value="DUF4408"/>
</dbReference>
<dbReference type="PANTHER" id="PTHR33098:SF53">
    <property type="entry name" value="OS05G0540900 PROTEIN"/>
    <property type="match status" value="1"/>
</dbReference>
<keyword evidence="2" id="KW-0812">Transmembrane</keyword>
<dbReference type="AlphaFoldDB" id="A0AAD4XWA3"/>
<evidence type="ECO:0000256" key="1">
    <source>
        <dbReference type="SAM" id="MobiDB-lite"/>
    </source>
</evidence>
<organism evidence="4 5">
    <name type="scientific">Papaver atlanticum</name>
    <dbReference type="NCBI Taxonomy" id="357466"/>
    <lineage>
        <taxon>Eukaryota</taxon>
        <taxon>Viridiplantae</taxon>
        <taxon>Streptophyta</taxon>
        <taxon>Embryophyta</taxon>
        <taxon>Tracheophyta</taxon>
        <taxon>Spermatophyta</taxon>
        <taxon>Magnoliopsida</taxon>
        <taxon>Ranunculales</taxon>
        <taxon>Papaveraceae</taxon>
        <taxon>Papaveroideae</taxon>
        <taxon>Papaver</taxon>
    </lineage>
</organism>
<protein>
    <recommendedName>
        <fullName evidence="3">DUF4408 domain-containing protein</fullName>
    </recommendedName>
</protein>
<keyword evidence="2" id="KW-0472">Membrane</keyword>